<dbReference type="OrthoDB" id="4823420at2"/>
<proteinExistence type="predicted"/>
<protein>
    <submittedName>
        <fullName evidence="1">Uncharacterized protein</fullName>
    </submittedName>
</protein>
<dbReference type="KEGG" id="celz:E5225_10940"/>
<organism evidence="1 2">
    <name type="scientific">Cellulomonas shaoxiangyii</name>
    <dbReference type="NCBI Taxonomy" id="2566013"/>
    <lineage>
        <taxon>Bacteria</taxon>
        <taxon>Bacillati</taxon>
        <taxon>Actinomycetota</taxon>
        <taxon>Actinomycetes</taxon>
        <taxon>Micrococcales</taxon>
        <taxon>Cellulomonadaceae</taxon>
        <taxon>Cellulomonas</taxon>
    </lineage>
</organism>
<reference evidence="1 2" key="1">
    <citation type="submission" date="2019-04" db="EMBL/GenBank/DDBJ databases">
        <title>Isolation and identification of Cellulomonas shaoxiangyii sp. Nov. isolated from feces of the Tibetan antelopes (Pantholops hodgsonii) in the Qinghai-Tibet plateau of China.</title>
        <authorList>
            <person name="Tian Z."/>
        </authorList>
    </citation>
    <scope>NUCLEOTIDE SEQUENCE [LARGE SCALE GENOMIC DNA]</scope>
    <source>
        <strain evidence="1 2">Z28</strain>
    </source>
</reference>
<dbReference type="EMBL" id="CP039291">
    <property type="protein sequence ID" value="QCB94006.1"/>
    <property type="molecule type" value="Genomic_DNA"/>
</dbReference>
<dbReference type="RefSeq" id="WP_135974728.1">
    <property type="nucleotide sequence ID" value="NZ_CP039291.1"/>
</dbReference>
<name>A0A4P7SLE2_9CELL</name>
<keyword evidence="2" id="KW-1185">Reference proteome</keyword>
<evidence type="ECO:0000313" key="1">
    <source>
        <dbReference type="EMBL" id="QCB94006.1"/>
    </source>
</evidence>
<sequence>MAATGDARRTLPVVRVTLDLVARGRWAGDHPQRAAVLRALPLLRGWWDAHPDAVVDACVAAAAVVGRRVPVERWAGLVAAAPAPADPVHVRGAMLVAAWRCGLVRYRDAALDAAAHLPAELAGPLLALPGDVDVATVLERHRADRWWWPGAATDPGVVARVGGFLPLGGPWVGLPRAVPGGPSGWLALADGRRWAVVADVHGSAVVALDAELTTEPGPAGDATVPARREPPVPAALPVPWSDTVTGVVPAPAGPADVVLVSRAHSYALDVVRTAPQGRAA</sequence>
<evidence type="ECO:0000313" key="2">
    <source>
        <dbReference type="Proteomes" id="UP000296469"/>
    </source>
</evidence>
<accession>A0A4P7SLE2</accession>
<gene>
    <name evidence="1" type="ORF">E5225_10940</name>
</gene>
<dbReference type="AlphaFoldDB" id="A0A4P7SLE2"/>
<dbReference type="Proteomes" id="UP000296469">
    <property type="component" value="Chromosome"/>
</dbReference>